<reference evidence="1" key="1">
    <citation type="submission" date="2024-09" db="EMBL/GenBank/DDBJ databases">
        <title>Black Yeasts Isolated from many extreme environments.</title>
        <authorList>
            <person name="Coleine C."/>
            <person name="Stajich J.E."/>
            <person name="Selbmann L."/>
        </authorList>
    </citation>
    <scope>NUCLEOTIDE SEQUENCE</scope>
    <source>
        <strain evidence="1">CCFEE 5737</strain>
    </source>
</reference>
<comment type="caution">
    <text evidence="1">The sequence shown here is derived from an EMBL/GenBank/DDBJ whole genome shotgun (WGS) entry which is preliminary data.</text>
</comment>
<evidence type="ECO:0000313" key="2">
    <source>
        <dbReference type="Proteomes" id="UP001186974"/>
    </source>
</evidence>
<proteinExistence type="predicted"/>
<name>A0ACC3DZM7_9PEZI</name>
<gene>
    <name evidence="1" type="ORF">LTS18_004236</name>
</gene>
<evidence type="ECO:0000313" key="1">
    <source>
        <dbReference type="EMBL" id="KAK3082324.1"/>
    </source>
</evidence>
<sequence>MSVSITLPKEYGYVLLTATGTFFLSFWHGFRVTAFRRPATITYPNSYATPEQMANADGETKLNMYIFNCAQRAHYNFIENYNTFLPALLIAGTRYPLVASGLGAAWAVCRVLFAIGYTRKDKGKGEGRLVGLGFWLCQLGLYGMTGAIGWKMIA</sequence>
<accession>A0ACC3DZM7</accession>
<organism evidence="1 2">
    <name type="scientific">Coniosporium uncinatum</name>
    <dbReference type="NCBI Taxonomy" id="93489"/>
    <lineage>
        <taxon>Eukaryota</taxon>
        <taxon>Fungi</taxon>
        <taxon>Dikarya</taxon>
        <taxon>Ascomycota</taxon>
        <taxon>Pezizomycotina</taxon>
        <taxon>Dothideomycetes</taxon>
        <taxon>Dothideomycetes incertae sedis</taxon>
        <taxon>Coniosporium</taxon>
    </lineage>
</organism>
<protein>
    <submittedName>
        <fullName evidence="1">Uncharacterized protein</fullName>
    </submittedName>
</protein>
<dbReference type="EMBL" id="JAWDJW010000001">
    <property type="protein sequence ID" value="KAK3082324.1"/>
    <property type="molecule type" value="Genomic_DNA"/>
</dbReference>
<keyword evidence="2" id="KW-1185">Reference proteome</keyword>
<dbReference type="Proteomes" id="UP001186974">
    <property type="component" value="Unassembled WGS sequence"/>
</dbReference>